<evidence type="ECO:0000313" key="1">
    <source>
        <dbReference type="EMBL" id="DAE28328.1"/>
    </source>
</evidence>
<proteinExistence type="predicted"/>
<protein>
    <submittedName>
        <fullName evidence="1">Uncharacterized protein</fullName>
    </submittedName>
</protein>
<dbReference type="EMBL" id="BK059084">
    <property type="protein sequence ID" value="DAE28328.1"/>
    <property type="molecule type" value="Genomic_DNA"/>
</dbReference>
<name>A0A8S5RAD4_9VIRU</name>
<accession>A0A8S5RAD4</accession>
<reference evidence="1" key="1">
    <citation type="journal article" date="2021" name="Proc. Natl. Acad. Sci. U.S.A.">
        <title>A Catalog of Tens of Thousands of Viruses from Human Metagenomes Reveals Hidden Associations with Chronic Diseases.</title>
        <authorList>
            <person name="Tisza M.J."/>
            <person name="Buck C.B."/>
        </authorList>
    </citation>
    <scope>NUCLEOTIDE SEQUENCE</scope>
    <source>
        <strain evidence="1">CtRTq15</strain>
    </source>
</reference>
<sequence length="58" mass="6661">MDNSKLAELYALAKICGYQGDVPKFKEEYRKYYDEFMSTIKSQPAKATAIGNPFRIGY</sequence>
<organism evidence="1">
    <name type="scientific">virus sp. ctRTq15</name>
    <dbReference type="NCBI Taxonomy" id="2828253"/>
    <lineage>
        <taxon>Viruses</taxon>
    </lineage>
</organism>